<name>A0A0L0T4F0_ALLM3</name>
<reference evidence="4" key="2">
    <citation type="submission" date="2009-11" db="EMBL/GenBank/DDBJ databases">
        <title>The Genome Sequence of Allomyces macrogynus strain ATCC 38327.</title>
        <authorList>
            <consortium name="The Broad Institute Genome Sequencing Platform"/>
            <person name="Russ C."/>
            <person name="Cuomo C."/>
            <person name="Shea T."/>
            <person name="Young S.K."/>
            <person name="Zeng Q."/>
            <person name="Koehrsen M."/>
            <person name="Haas B."/>
            <person name="Borodovsky M."/>
            <person name="Guigo R."/>
            <person name="Alvarado L."/>
            <person name="Berlin A."/>
            <person name="Borenstein D."/>
            <person name="Chen Z."/>
            <person name="Engels R."/>
            <person name="Freedman E."/>
            <person name="Gellesch M."/>
            <person name="Goldberg J."/>
            <person name="Griggs A."/>
            <person name="Gujja S."/>
            <person name="Heiman D."/>
            <person name="Hepburn T."/>
            <person name="Howarth C."/>
            <person name="Jen D."/>
            <person name="Larson L."/>
            <person name="Lewis B."/>
            <person name="Mehta T."/>
            <person name="Park D."/>
            <person name="Pearson M."/>
            <person name="Roberts A."/>
            <person name="Saif S."/>
            <person name="Shenoy N."/>
            <person name="Sisk P."/>
            <person name="Stolte C."/>
            <person name="Sykes S."/>
            <person name="Walk T."/>
            <person name="White J."/>
            <person name="Yandava C."/>
            <person name="Burger G."/>
            <person name="Gray M.W."/>
            <person name="Holland P.W.H."/>
            <person name="King N."/>
            <person name="Lang F.B.F."/>
            <person name="Roger A.J."/>
            <person name="Ruiz-Trillo I."/>
            <person name="Lander E."/>
            <person name="Nusbaum C."/>
        </authorList>
    </citation>
    <scope>NUCLEOTIDE SEQUENCE [LARGE SCALE GENOMIC DNA]</scope>
    <source>
        <strain evidence="4">ATCC 38327</strain>
    </source>
</reference>
<dbReference type="Gene3D" id="2.130.10.10">
    <property type="entry name" value="YVTN repeat-like/Quinoprotein amine dehydrogenase"/>
    <property type="match status" value="1"/>
</dbReference>
<accession>A0A0L0T4F0</accession>
<dbReference type="PROSITE" id="PS50082">
    <property type="entry name" value="WD_REPEATS_2"/>
    <property type="match status" value="1"/>
</dbReference>
<dbReference type="SMART" id="SM00320">
    <property type="entry name" value="WD40"/>
    <property type="match status" value="1"/>
</dbReference>
<dbReference type="OrthoDB" id="3219396at2759"/>
<dbReference type="SUPFAM" id="SSF50978">
    <property type="entry name" value="WD40 repeat-like"/>
    <property type="match status" value="1"/>
</dbReference>
<organism evidence="3 4">
    <name type="scientific">Allomyces macrogynus (strain ATCC 38327)</name>
    <name type="common">Allomyces javanicus var. macrogynus</name>
    <dbReference type="NCBI Taxonomy" id="578462"/>
    <lineage>
        <taxon>Eukaryota</taxon>
        <taxon>Fungi</taxon>
        <taxon>Fungi incertae sedis</taxon>
        <taxon>Blastocladiomycota</taxon>
        <taxon>Blastocladiomycetes</taxon>
        <taxon>Blastocladiales</taxon>
        <taxon>Blastocladiaceae</taxon>
        <taxon>Allomyces</taxon>
    </lineage>
</organism>
<dbReference type="Proteomes" id="UP000054350">
    <property type="component" value="Unassembled WGS sequence"/>
</dbReference>
<reference evidence="3 4" key="1">
    <citation type="submission" date="2009-11" db="EMBL/GenBank/DDBJ databases">
        <title>Annotation of Allomyces macrogynus ATCC 38327.</title>
        <authorList>
            <consortium name="The Broad Institute Genome Sequencing Platform"/>
            <person name="Russ C."/>
            <person name="Cuomo C."/>
            <person name="Burger G."/>
            <person name="Gray M.W."/>
            <person name="Holland P.W.H."/>
            <person name="King N."/>
            <person name="Lang F.B.F."/>
            <person name="Roger A.J."/>
            <person name="Ruiz-Trillo I."/>
            <person name="Young S.K."/>
            <person name="Zeng Q."/>
            <person name="Gargeya S."/>
            <person name="Fitzgerald M."/>
            <person name="Haas B."/>
            <person name="Abouelleil A."/>
            <person name="Alvarado L."/>
            <person name="Arachchi H.M."/>
            <person name="Berlin A."/>
            <person name="Chapman S.B."/>
            <person name="Gearin G."/>
            <person name="Goldberg J."/>
            <person name="Griggs A."/>
            <person name="Gujja S."/>
            <person name="Hansen M."/>
            <person name="Heiman D."/>
            <person name="Howarth C."/>
            <person name="Larimer J."/>
            <person name="Lui A."/>
            <person name="MacDonald P.J.P."/>
            <person name="McCowen C."/>
            <person name="Montmayeur A."/>
            <person name="Murphy C."/>
            <person name="Neiman D."/>
            <person name="Pearson M."/>
            <person name="Priest M."/>
            <person name="Roberts A."/>
            <person name="Saif S."/>
            <person name="Shea T."/>
            <person name="Sisk P."/>
            <person name="Stolte C."/>
            <person name="Sykes S."/>
            <person name="Wortman J."/>
            <person name="Nusbaum C."/>
            <person name="Birren B."/>
        </authorList>
    </citation>
    <scope>NUCLEOTIDE SEQUENCE [LARGE SCALE GENOMIC DNA]</scope>
    <source>
        <strain evidence="3 4">ATCC 38327</strain>
    </source>
</reference>
<sequence length="244" mass="26804">MPEQYAALMTPLTHLPITTTAPQLHASIVHLFVSAPYIVGTHSDHSVSVFALLPDDHGKDQLVFLTTLIGHTAPVVAVAVQASGRLATLSRDMSVRVWQLEPWVATGNSQTPPRTNVGLGPENEHAWLFHRPPDPLATPVRRTSSGSTGFAMLHLRNTTPLTKSTTRTEYVEDETSDDEEGGEDWRRVPFRRAVETREVLRVRGDACVARLRVDAGDDPVWVHCGKDQVVCGLASRVVVFDFCA</sequence>
<feature type="compositionally biased region" description="Acidic residues" evidence="2">
    <location>
        <begin position="171"/>
        <end position="182"/>
    </location>
</feature>
<dbReference type="InterPro" id="IPR015943">
    <property type="entry name" value="WD40/YVTN_repeat-like_dom_sf"/>
</dbReference>
<evidence type="ECO:0000256" key="2">
    <source>
        <dbReference type="SAM" id="MobiDB-lite"/>
    </source>
</evidence>
<evidence type="ECO:0000313" key="4">
    <source>
        <dbReference type="Proteomes" id="UP000054350"/>
    </source>
</evidence>
<feature type="repeat" description="WD" evidence="1">
    <location>
        <begin position="68"/>
        <end position="101"/>
    </location>
</feature>
<evidence type="ECO:0000256" key="1">
    <source>
        <dbReference type="PROSITE-ProRule" id="PRU00221"/>
    </source>
</evidence>
<keyword evidence="4" id="KW-1185">Reference proteome</keyword>
<feature type="region of interest" description="Disordered" evidence="2">
    <location>
        <begin position="162"/>
        <end position="183"/>
    </location>
</feature>
<dbReference type="VEuPathDB" id="FungiDB:AMAG_14166"/>
<gene>
    <name evidence="3" type="ORF">AMAG_14166</name>
</gene>
<dbReference type="EMBL" id="GG745361">
    <property type="protein sequence ID" value="KNE69612.1"/>
    <property type="molecule type" value="Genomic_DNA"/>
</dbReference>
<keyword evidence="1" id="KW-0853">WD repeat</keyword>
<proteinExistence type="predicted"/>
<evidence type="ECO:0000313" key="3">
    <source>
        <dbReference type="EMBL" id="KNE69612.1"/>
    </source>
</evidence>
<dbReference type="Pfam" id="PF25499">
    <property type="entry name" value="Beta-prop_pof12"/>
    <property type="match status" value="1"/>
</dbReference>
<protein>
    <submittedName>
        <fullName evidence="3">Uncharacterized protein</fullName>
    </submittedName>
</protein>
<dbReference type="AlphaFoldDB" id="A0A0L0T4F0"/>
<dbReference type="InterPro" id="IPR036322">
    <property type="entry name" value="WD40_repeat_dom_sf"/>
</dbReference>
<dbReference type="InterPro" id="IPR001680">
    <property type="entry name" value="WD40_rpt"/>
</dbReference>